<accession>A0ABS5FS49</accession>
<dbReference type="SUPFAM" id="SSF51182">
    <property type="entry name" value="RmlC-like cupins"/>
    <property type="match status" value="1"/>
</dbReference>
<dbReference type="InterPro" id="IPR013096">
    <property type="entry name" value="Cupin_2"/>
</dbReference>
<dbReference type="Pfam" id="PF07883">
    <property type="entry name" value="Cupin_2"/>
    <property type="match status" value="1"/>
</dbReference>
<feature type="region of interest" description="Disordered" evidence="1">
    <location>
        <begin position="1"/>
        <end position="31"/>
    </location>
</feature>
<protein>
    <submittedName>
        <fullName evidence="3">Cupin domain-containing protein</fullName>
    </submittedName>
</protein>
<dbReference type="InterPro" id="IPR014710">
    <property type="entry name" value="RmlC-like_jellyroll"/>
</dbReference>
<gene>
    <name evidence="3" type="ORF">JQ615_29925</name>
</gene>
<reference evidence="4" key="1">
    <citation type="journal article" date="2021" name="ISME J.">
        <title>Evolutionary origin and ecological implication of a unique nif island in free-living Bradyrhizobium lineages.</title>
        <authorList>
            <person name="Tao J."/>
        </authorList>
    </citation>
    <scope>NUCLEOTIDE SEQUENCE [LARGE SCALE GENOMIC DNA]</scope>
    <source>
        <strain evidence="4">SZCCT0434</strain>
    </source>
</reference>
<proteinExistence type="predicted"/>
<organism evidence="3 4">
    <name type="scientific">Bradyrhizobium jicamae</name>
    <dbReference type="NCBI Taxonomy" id="280332"/>
    <lineage>
        <taxon>Bacteria</taxon>
        <taxon>Pseudomonadati</taxon>
        <taxon>Pseudomonadota</taxon>
        <taxon>Alphaproteobacteria</taxon>
        <taxon>Hyphomicrobiales</taxon>
        <taxon>Nitrobacteraceae</taxon>
        <taxon>Bradyrhizobium</taxon>
    </lineage>
</organism>
<evidence type="ECO:0000313" key="3">
    <source>
        <dbReference type="EMBL" id="MBR0799598.1"/>
    </source>
</evidence>
<evidence type="ECO:0000256" key="1">
    <source>
        <dbReference type="SAM" id="MobiDB-lite"/>
    </source>
</evidence>
<sequence length="98" mass="11034">MPISGAPSKWCSSRSRRTARPDRSPTQGEEGGYILEGTFELWVDERHHVLGPGDSFEFQSGRPHRFGNPGDIPTKLIWVLTPPLYQGRTRTEKEIGDV</sequence>
<evidence type="ECO:0000259" key="2">
    <source>
        <dbReference type="Pfam" id="PF07883"/>
    </source>
</evidence>
<name>A0ABS5FS49_9BRAD</name>
<keyword evidence="4" id="KW-1185">Reference proteome</keyword>
<feature type="domain" description="Cupin type-2" evidence="2">
    <location>
        <begin position="27"/>
        <end position="79"/>
    </location>
</feature>
<evidence type="ECO:0000313" key="4">
    <source>
        <dbReference type="Proteomes" id="UP001315278"/>
    </source>
</evidence>
<dbReference type="CDD" id="cd02209">
    <property type="entry name" value="cupin_XRE_C"/>
    <property type="match status" value="1"/>
</dbReference>
<comment type="caution">
    <text evidence="3">The sequence shown here is derived from an EMBL/GenBank/DDBJ whole genome shotgun (WGS) entry which is preliminary data.</text>
</comment>
<dbReference type="InterPro" id="IPR011051">
    <property type="entry name" value="RmlC_Cupin_sf"/>
</dbReference>
<dbReference type="EMBL" id="JAFCJH010000041">
    <property type="protein sequence ID" value="MBR0799598.1"/>
    <property type="molecule type" value="Genomic_DNA"/>
</dbReference>
<dbReference type="Gene3D" id="2.60.120.10">
    <property type="entry name" value="Jelly Rolls"/>
    <property type="match status" value="1"/>
</dbReference>
<dbReference type="Proteomes" id="UP001315278">
    <property type="component" value="Unassembled WGS sequence"/>
</dbReference>